<proteinExistence type="predicted"/>
<reference evidence="8 9" key="1">
    <citation type="submission" date="2014-11" db="EMBL/GenBank/DDBJ databases">
        <title>Genetic blueprint of the zoonotic pathogen Toxocara canis.</title>
        <authorList>
            <person name="Zhu X.-Q."/>
            <person name="Korhonen P.K."/>
            <person name="Cai H."/>
            <person name="Young N.D."/>
            <person name="Nejsum P."/>
            <person name="von Samson-Himmelstjerna G."/>
            <person name="Boag P.R."/>
            <person name="Tan P."/>
            <person name="Li Q."/>
            <person name="Min J."/>
            <person name="Yang Y."/>
            <person name="Wang X."/>
            <person name="Fang X."/>
            <person name="Hall R.S."/>
            <person name="Hofmann A."/>
            <person name="Sternberg P.W."/>
            <person name="Jex A.R."/>
            <person name="Gasser R.B."/>
        </authorList>
    </citation>
    <scope>NUCLEOTIDE SEQUENCE [LARGE SCALE GENOMIC DNA]</scope>
    <source>
        <strain evidence="8">PN_DK_2014</strain>
    </source>
</reference>
<dbReference type="GO" id="GO:0005652">
    <property type="term" value="C:nuclear lamina"/>
    <property type="evidence" value="ECO:0007669"/>
    <property type="project" value="TreeGrafter"/>
</dbReference>
<dbReference type="AlphaFoldDB" id="A0A0B2VV90"/>
<dbReference type="GO" id="GO:0003676">
    <property type="term" value="F:nucleic acid binding"/>
    <property type="evidence" value="ECO:0007669"/>
    <property type="project" value="InterPro"/>
</dbReference>
<keyword evidence="1" id="KW-0403">Intermediate filament</keyword>
<evidence type="ECO:0000256" key="1">
    <source>
        <dbReference type="ARBA" id="ARBA00022754"/>
    </source>
</evidence>
<keyword evidence="5" id="KW-1133">Transmembrane helix</keyword>
<dbReference type="GO" id="GO:0031507">
    <property type="term" value="P:heterochromatin formation"/>
    <property type="evidence" value="ECO:0007669"/>
    <property type="project" value="TreeGrafter"/>
</dbReference>
<dbReference type="SMR" id="A0A0B2VV90"/>
<evidence type="ECO:0000259" key="6">
    <source>
        <dbReference type="PROSITE" id="PS50174"/>
    </source>
</evidence>
<dbReference type="Gene3D" id="3.60.21.10">
    <property type="match status" value="1"/>
</dbReference>
<keyword evidence="2 3" id="KW-0175">Coiled coil</keyword>
<dbReference type="GO" id="GO:0005200">
    <property type="term" value="F:structural constituent of cytoskeleton"/>
    <property type="evidence" value="ECO:0007669"/>
    <property type="project" value="TreeGrafter"/>
</dbReference>
<feature type="transmembrane region" description="Helical" evidence="5">
    <location>
        <begin position="92"/>
        <end position="115"/>
    </location>
</feature>
<name>A0A0B2VV90_TOXCA</name>
<dbReference type="GO" id="GO:0090435">
    <property type="term" value="P:protein localization to nuclear envelope"/>
    <property type="evidence" value="ECO:0007669"/>
    <property type="project" value="TreeGrafter"/>
</dbReference>
<dbReference type="GO" id="GO:0006998">
    <property type="term" value="P:nuclear envelope organization"/>
    <property type="evidence" value="ECO:0007669"/>
    <property type="project" value="TreeGrafter"/>
</dbReference>
<keyword evidence="5" id="KW-0472">Membrane</keyword>
<feature type="transmembrane region" description="Helical" evidence="5">
    <location>
        <begin position="12"/>
        <end position="32"/>
    </location>
</feature>
<dbReference type="InterPro" id="IPR000467">
    <property type="entry name" value="G_patch_dom"/>
</dbReference>
<evidence type="ECO:0000256" key="5">
    <source>
        <dbReference type="SAM" id="Phobius"/>
    </source>
</evidence>
<dbReference type="PANTHER" id="PTHR45721">
    <property type="entry name" value="LAMIN DM0-RELATED"/>
    <property type="match status" value="1"/>
</dbReference>
<accession>A0A0B2VV90</accession>
<evidence type="ECO:0000256" key="2">
    <source>
        <dbReference type="ARBA" id="ARBA00023054"/>
    </source>
</evidence>
<dbReference type="EMBL" id="JPKZ01000895">
    <property type="protein sequence ID" value="KHN84870.1"/>
    <property type="molecule type" value="Genomic_DNA"/>
</dbReference>
<dbReference type="Proteomes" id="UP000031036">
    <property type="component" value="Unassembled WGS sequence"/>
</dbReference>
<dbReference type="PROSITE" id="PS50174">
    <property type="entry name" value="G_PATCH"/>
    <property type="match status" value="1"/>
</dbReference>
<keyword evidence="9" id="KW-1185">Reference proteome</keyword>
<dbReference type="GO" id="GO:0016787">
    <property type="term" value="F:hydrolase activity"/>
    <property type="evidence" value="ECO:0007669"/>
    <property type="project" value="InterPro"/>
</dbReference>
<sequence>MAVSVCNRYTVFVVILICCCYLITNHFGASFVNEGVGYAKGNRARMVAVLKLELTMALFSMFTYLRLMSFMDANEELSLREKRLHAHSSGQAWRFAASVGIITWLLLAQMAYPLYWAGHALQSALFTVSLISVGVWNHLVVILFGLFCVSVFISLLNSFVVQRFMCAELCGKTWVRFPAASPTDPQQADHQAFRKWSEQSCVGMEQIFFVNDLPHEAEGIRFALVSDIHAGATVGEEQIAKVVDRVNSENVDAVFLVGDMVDSPRSDIWHRLRPLKYLRSRFGSFYVTGNHEYYYGNALDWIVQFKAFGIRVLDNRSLNVSGICIAGVNDYSSGRSGIEGHRFDAVRALQKCDQTAPVVVLSHNPASAKEIAFNSENLRADLILSGHTHTGQFYTIAPLAFLILPYFYGVYQISPTSQLFVSAGTLYQGPPMKMLAMSQIWEAQMSILAGPRRKQRISVDPQNLQWRNDEAKFGRKMLERMGWRNGRGLGKREQGTKGNLKLNANYSGKGLGSKNSCDDTWVAHHDDFANLLALLNKKRDGTNENTLQEAKVIAEKSKKSRLRIRYKRFMRGSDLSEYTEEDKFAVLGMKRRNNVEEDVNNESLTDGKSPRLDEGNVIHSALSVNEYFAEKMRKLRSMESQEESVFTGKIPMSAKQRQRSSARTVVTSSSSSRTEYPITVSTDEGSESFSISMMSPNRQTRLLEKETLSNLNDRLAVYIDRVRQLEMENARLNVRINESEVVEKKEREDLVARYETKIKELRDFMDEALKDKTRLNMDAKTALAERDNLRAKIGKLEKDLKQSEKSRLSVESLIQDLQARVNSADNMRRHLEDENKGLAAENAELKRQLEVLRKQVEDEAILNTALHNQNQSLKEDYEFLKKTHEGQLEEIHRKRQVEMTTTAREIERTYESRLQEQLQAMRAEFDARLNKNRRDIDETYKNKMNEANEARQQANQAREESARLRLRIHELEKSAGAHDSRVDALNKKITDLENQLRFVRDDADVRLQQRDSRIAELQQEIDRILSEYQDLFELKVQLDTELRAYQSLLEGEESRLNISQQSSVSSAGLGGAGGAGSSSLTTLSSSQLTGSPRRSAIKRKRFIASDNSSFFRNTAKAASF</sequence>
<feature type="coiled-coil region" evidence="3">
    <location>
        <begin position="933"/>
        <end position="1034"/>
    </location>
</feature>
<dbReference type="SUPFAM" id="SSF64593">
    <property type="entry name" value="Intermediate filament protein, coiled coil region"/>
    <property type="match status" value="2"/>
</dbReference>
<evidence type="ECO:0000256" key="4">
    <source>
        <dbReference type="SAM" id="MobiDB-lite"/>
    </source>
</evidence>
<dbReference type="Gene3D" id="1.20.5.1160">
    <property type="entry name" value="Vasodilator-stimulated phosphoprotein"/>
    <property type="match status" value="1"/>
</dbReference>
<dbReference type="SMART" id="SM00443">
    <property type="entry name" value="G_patch"/>
    <property type="match status" value="1"/>
</dbReference>
<feature type="transmembrane region" description="Helical" evidence="5">
    <location>
        <begin position="393"/>
        <end position="411"/>
    </location>
</feature>
<dbReference type="InterPro" id="IPR039008">
    <property type="entry name" value="IF_rod_dom"/>
</dbReference>
<dbReference type="Pfam" id="PF01585">
    <property type="entry name" value="G-patch"/>
    <property type="match status" value="1"/>
</dbReference>
<dbReference type="Pfam" id="PF00038">
    <property type="entry name" value="Filament"/>
    <property type="match status" value="1"/>
</dbReference>
<evidence type="ECO:0000313" key="9">
    <source>
        <dbReference type="Proteomes" id="UP000031036"/>
    </source>
</evidence>
<evidence type="ECO:0000313" key="8">
    <source>
        <dbReference type="EMBL" id="KHN84870.1"/>
    </source>
</evidence>
<feature type="transmembrane region" description="Helical" evidence="5">
    <location>
        <begin position="52"/>
        <end position="71"/>
    </location>
</feature>
<dbReference type="CDD" id="cd07385">
    <property type="entry name" value="MPP_YkuE_C"/>
    <property type="match status" value="1"/>
</dbReference>
<dbReference type="SMART" id="SM01391">
    <property type="entry name" value="Filament"/>
    <property type="match status" value="1"/>
</dbReference>
<dbReference type="GO" id="GO:0007097">
    <property type="term" value="P:nuclear migration"/>
    <property type="evidence" value="ECO:0007669"/>
    <property type="project" value="TreeGrafter"/>
</dbReference>
<dbReference type="PROSITE" id="PS51842">
    <property type="entry name" value="IF_ROD_2"/>
    <property type="match status" value="1"/>
</dbReference>
<comment type="caution">
    <text evidence="8">The sequence shown here is derived from an EMBL/GenBank/DDBJ whole genome shotgun (WGS) entry which is preliminary data.</text>
</comment>
<dbReference type="InterPro" id="IPR004843">
    <property type="entry name" value="Calcineurin-like_PHP"/>
</dbReference>
<protein>
    <submittedName>
        <fullName evidence="8">Lamin-1</fullName>
    </submittedName>
</protein>
<feature type="region of interest" description="Disordered" evidence="4">
    <location>
        <begin position="1067"/>
        <end position="1094"/>
    </location>
</feature>
<feature type="coiled-coil region" evidence="3">
    <location>
        <begin position="708"/>
        <end position="890"/>
    </location>
</feature>
<dbReference type="PANTHER" id="PTHR45721:SF11">
    <property type="entry name" value="LAMIN DM0-RELATED"/>
    <property type="match status" value="1"/>
</dbReference>
<dbReference type="InterPro" id="IPR029052">
    <property type="entry name" value="Metallo-depent_PP-like"/>
</dbReference>
<gene>
    <name evidence="8" type="primary">lmn-1</name>
    <name evidence="8" type="ORF">Tcan_08318</name>
</gene>
<dbReference type="OrthoDB" id="783096at2759"/>
<feature type="transmembrane region" description="Helical" evidence="5">
    <location>
        <begin position="135"/>
        <end position="156"/>
    </location>
</feature>
<evidence type="ECO:0000256" key="3">
    <source>
        <dbReference type="SAM" id="Coils"/>
    </source>
</evidence>
<organism evidence="8 9">
    <name type="scientific">Toxocara canis</name>
    <name type="common">Canine roundworm</name>
    <dbReference type="NCBI Taxonomy" id="6265"/>
    <lineage>
        <taxon>Eukaryota</taxon>
        <taxon>Metazoa</taxon>
        <taxon>Ecdysozoa</taxon>
        <taxon>Nematoda</taxon>
        <taxon>Chromadorea</taxon>
        <taxon>Rhabditida</taxon>
        <taxon>Spirurina</taxon>
        <taxon>Ascaridomorpha</taxon>
        <taxon>Ascaridoidea</taxon>
        <taxon>Toxocaridae</taxon>
        <taxon>Toxocara</taxon>
    </lineage>
</organism>
<keyword evidence="5" id="KW-0812">Transmembrane</keyword>
<feature type="compositionally biased region" description="Low complexity" evidence="4">
    <location>
        <begin position="1077"/>
        <end position="1091"/>
    </location>
</feature>
<evidence type="ECO:0000259" key="7">
    <source>
        <dbReference type="PROSITE" id="PS51842"/>
    </source>
</evidence>
<dbReference type="SUPFAM" id="SSF56300">
    <property type="entry name" value="Metallo-dependent phosphatases"/>
    <property type="match status" value="1"/>
</dbReference>
<feature type="domain" description="IF rod" evidence="7">
    <location>
        <begin position="704"/>
        <end position="1056"/>
    </location>
</feature>
<dbReference type="Pfam" id="PF00149">
    <property type="entry name" value="Metallophos"/>
    <property type="match status" value="1"/>
</dbReference>
<dbReference type="GO" id="GO:0051664">
    <property type="term" value="P:nuclear pore localization"/>
    <property type="evidence" value="ECO:0007669"/>
    <property type="project" value="TreeGrafter"/>
</dbReference>
<dbReference type="GO" id="GO:0005882">
    <property type="term" value="C:intermediate filament"/>
    <property type="evidence" value="ECO:0007669"/>
    <property type="project" value="UniProtKB-KW"/>
</dbReference>
<dbReference type="Gene3D" id="1.20.5.170">
    <property type="match status" value="1"/>
</dbReference>
<feature type="domain" description="G-patch" evidence="6">
    <location>
        <begin position="470"/>
        <end position="516"/>
    </location>
</feature>